<dbReference type="AlphaFoldDB" id="A0AAE1K4S2"/>
<dbReference type="SUPFAM" id="SSF48403">
    <property type="entry name" value="Ankyrin repeat"/>
    <property type="match status" value="1"/>
</dbReference>
<sequence length="206" mass="23206">MAILYKAISENNWPAVKEFIDHHPRALNQELVASTGETPLHVAVKFGHLSMVEELVRYVPPEYLKKLDAHGYTPLGIAASHRGIIPIAKCLVDKNSDLLAIPNGDLKSNPVSLAFRVGLIEMGRYLYSVTPLDVFKPENGPPGPSFVRSCFVTGDLDLALDLLQKCEELFFAADYGYSTIEHIAFYLSDSLNKRQLRFWKQWVYHC</sequence>
<dbReference type="Gene3D" id="1.25.40.20">
    <property type="entry name" value="Ankyrin repeat-containing domain"/>
    <property type="match status" value="1"/>
</dbReference>
<comment type="subcellular location">
    <subcellularLocation>
        <location evidence="1">Cell membrane</location>
        <topology evidence="1">Peripheral membrane protein</topology>
        <orientation evidence="1">Cytoplasmic side</orientation>
    </subcellularLocation>
</comment>
<comment type="caution">
    <text evidence="3">The sequence shown here is derived from an EMBL/GenBank/DDBJ whole genome shotgun (WGS) entry which is preliminary data.</text>
</comment>
<protein>
    <submittedName>
        <fullName evidence="3">Uncharacterized protein</fullName>
    </submittedName>
</protein>
<feature type="repeat" description="ANK" evidence="2">
    <location>
        <begin position="35"/>
        <end position="57"/>
    </location>
</feature>
<dbReference type="PROSITE" id="PS50297">
    <property type="entry name" value="ANK_REP_REGION"/>
    <property type="match status" value="1"/>
</dbReference>
<reference evidence="3" key="1">
    <citation type="submission" date="2023-10" db="EMBL/GenBank/DDBJ databases">
        <title>Chromosome-level genome of the transformable northern wattle, Acacia crassicarpa.</title>
        <authorList>
            <person name="Massaro I."/>
            <person name="Sinha N.R."/>
            <person name="Poethig S."/>
            <person name="Leichty A.R."/>
        </authorList>
    </citation>
    <scope>NUCLEOTIDE SEQUENCE</scope>
    <source>
        <strain evidence="3">Acra3RX</strain>
        <tissue evidence="3">Leaf</tissue>
    </source>
</reference>
<organism evidence="3 4">
    <name type="scientific">Acacia crassicarpa</name>
    <name type="common">northern wattle</name>
    <dbReference type="NCBI Taxonomy" id="499986"/>
    <lineage>
        <taxon>Eukaryota</taxon>
        <taxon>Viridiplantae</taxon>
        <taxon>Streptophyta</taxon>
        <taxon>Embryophyta</taxon>
        <taxon>Tracheophyta</taxon>
        <taxon>Spermatophyta</taxon>
        <taxon>Magnoliopsida</taxon>
        <taxon>eudicotyledons</taxon>
        <taxon>Gunneridae</taxon>
        <taxon>Pentapetalae</taxon>
        <taxon>rosids</taxon>
        <taxon>fabids</taxon>
        <taxon>Fabales</taxon>
        <taxon>Fabaceae</taxon>
        <taxon>Caesalpinioideae</taxon>
        <taxon>mimosoid clade</taxon>
        <taxon>Acacieae</taxon>
        <taxon>Acacia</taxon>
    </lineage>
</organism>
<evidence type="ECO:0000313" key="3">
    <source>
        <dbReference type="EMBL" id="KAK4264020.1"/>
    </source>
</evidence>
<keyword evidence="2" id="KW-0040">ANK repeat</keyword>
<evidence type="ECO:0000256" key="2">
    <source>
        <dbReference type="PROSITE-ProRule" id="PRU00023"/>
    </source>
</evidence>
<dbReference type="Pfam" id="PF12796">
    <property type="entry name" value="Ank_2"/>
    <property type="match status" value="1"/>
</dbReference>
<dbReference type="GO" id="GO:0005886">
    <property type="term" value="C:plasma membrane"/>
    <property type="evidence" value="ECO:0007669"/>
    <property type="project" value="UniProtKB-SubCell"/>
</dbReference>
<proteinExistence type="predicted"/>
<evidence type="ECO:0000256" key="1">
    <source>
        <dbReference type="ARBA" id="ARBA00004413"/>
    </source>
</evidence>
<dbReference type="Proteomes" id="UP001293593">
    <property type="component" value="Unassembled WGS sequence"/>
</dbReference>
<keyword evidence="4" id="KW-1185">Reference proteome</keyword>
<gene>
    <name evidence="3" type="ORF">QN277_029362</name>
</gene>
<dbReference type="PANTHER" id="PTHR24121">
    <property type="entry name" value="NO MECHANORECEPTOR POTENTIAL C, ISOFORM D-RELATED"/>
    <property type="match status" value="1"/>
</dbReference>
<dbReference type="SMART" id="SM00248">
    <property type="entry name" value="ANK"/>
    <property type="match status" value="2"/>
</dbReference>
<dbReference type="InterPro" id="IPR002110">
    <property type="entry name" value="Ankyrin_rpt"/>
</dbReference>
<dbReference type="PROSITE" id="PS50088">
    <property type="entry name" value="ANK_REPEAT"/>
    <property type="match status" value="1"/>
</dbReference>
<name>A0AAE1K4S2_9FABA</name>
<dbReference type="EMBL" id="JAWXYG010000009">
    <property type="protein sequence ID" value="KAK4264020.1"/>
    <property type="molecule type" value="Genomic_DNA"/>
</dbReference>
<dbReference type="InterPro" id="IPR036770">
    <property type="entry name" value="Ankyrin_rpt-contain_sf"/>
</dbReference>
<dbReference type="PANTHER" id="PTHR24121:SF16">
    <property type="entry name" value="NON-SPECIFIC SERINE_THREONINE PROTEIN KINASE"/>
    <property type="match status" value="1"/>
</dbReference>
<evidence type="ECO:0000313" key="4">
    <source>
        <dbReference type="Proteomes" id="UP001293593"/>
    </source>
</evidence>
<accession>A0AAE1K4S2</accession>